<feature type="compositionally biased region" description="Pro residues" evidence="3">
    <location>
        <begin position="213"/>
        <end position="227"/>
    </location>
</feature>
<gene>
    <name evidence="7" type="primary">ABSGL_11338.1 scaffold 12295</name>
</gene>
<evidence type="ECO:0000256" key="5">
    <source>
        <dbReference type="SAM" id="SignalP"/>
    </source>
</evidence>
<evidence type="ECO:0000256" key="4">
    <source>
        <dbReference type="SAM" id="Phobius"/>
    </source>
</evidence>
<dbReference type="Pfam" id="PF14604">
    <property type="entry name" value="SH3_9"/>
    <property type="match status" value="1"/>
</dbReference>
<keyword evidence="4" id="KW-0812">Transmembrane</keyword>
<evidence type="ECO:0000313" key="8">
    <source>
        <dbReference type="Proteomes" id="UP000078561"/>
    </source>
</evidence>
<dbReference type="AlphaFoldDB" id="A0A163K9L5"/>
<feature type="signal peptide" evidence="5">
    <location>
        <begin position="1"/>
        <end position="24"/>
    </location>
</feature>
<dbReference type="Proteomes" id="UP000078561">
    <property type="component" value="Unassembled WGS sequence"/>
</dbReference>
<feature type="domain" description="SH3" evidence="6">
    <location>
        <begin position="261"/>
        <end position="323"/>
    </location>
</feature>
<keyword evidence="4" id="KW-0472">Membrane</keyword>
<sequence length="340" mass="36133">MTMTFTPSLTLLLALSALLHTTQARYLWHPDEQPPTFIHNFAPSEKGEHHILNLAAAPEPAFQNSVTKAEASTSKHPSSVTLPTHIASIDAKPSPQTSKPSPSSKDSKPPAATHPASAKPAAASSKGPDISSSSPTSTSVDRSMPGLSSSASTPSPSSSNDTGGSSSGAVAGIVIAVIALVGAIAAFVMIRRKKRTTRRRSPDPFTMGFGSHDPPPPTTYSPPPPEPTYNAQPYYQDPVQMSPINPAYVPPYVPPPQETTGSLGVFNVVSVYTPTLSDEIDIQLGDHIELVVEYDDGWCQGINLSRGNAKGVFPRHCVEQYPGHHYDGPVMKRVSSMYMS</sequence>
<proteinExistence type="predicted"/>
<dbReference type="PROSITE" id="PS50002">
    <property type="entry name" value="SH3"/>
    <property type="match status" value="1"/>
</dbReference>
<keyword evidence="1 2" id="KW-0728">SH3 domain</keyword>
<keyword evidence="5" id="KW-0732">Signal</keyword>
<dbReference type="InParanoid" id="A0A163K9L5"/>
<dbReference type="STRING" id="4829.A0A163K9L5"/>
<keyword evidence="8" id="KW-1185">Reference proteome</keyword>
<reference evidence="7" key="1">
    <citation type="submission" date="2016-04" db="EMBL/GenBank/DDBJ databases">
        <authorList>
            <person name="Evans L.H."/>
            <person name="Alamgir A."/>
            <person name="Owens N."/>
            <person name="Weber N.D."/>
            <person name="Virtaneva K."/>
            <person name="Barbian K."/>
            <person name="Babar A."/>
            <person name="Rosenke K."/>
        </authorList>
    </citation>
    <scope>NUCLEOTIDE SEQUENCE [LARGE SCALE GENOMIC DNA]</scope>
    <source>
        <strain evidence="7">CBS 101.48</strain>
    </source>
</reference>
<feature type="compositionally biased region" description="Low complexity" evidence="3">
    <location>
        <begin position="92"/>
        <end position="166"/>
    </location>
</feature>
<dbReference type="EMBL" id="LT554468">
    <property type="protein sequence ID" value="SAM05463.1"/>
    <property type="molecule type" value="Genomic_DNA"/>
</dbReference>
<dbReference type="SUPFAM" id="SSF50044">
    <property type="entry name" value="SH3-domain"/>
    <property type="match status" value="1"/>
</dbReference>
<dbReference type="SMART" id="SM00326">
    <property type="entry name" value="SH3"/>
    <property type="match status" value="1"/>
</dbReference>
<dbReference type="Gene3D" id="2.30.30.40">
    <property type="entry name" value="SH3 Domains"/>
    <property type="match status" value="1"/>
</dbReference>
<organism evidence="7">
    <name type="scientific">Absidia glauca</name>
    <name type="common">Pin mould</name>
    <dbReference type="NCBI Taxonomy" id="4829"/>
    <lineage>
        <taxon>Eukaryota</taxon>
        <taxon>Fungi</taxon>
        <taxon>Fungi incertae sedis</taxon>
        <taxon>Mucoromycota</taxon>
        <taxon>Mucoromycotina</taxon>
        <taxon>Mucoromycetes</taxon>
        <taxon>Mucorales</taxon>
        <taxon>Cunninghamellaceae</taxon>
        <taxon>Absidia</taxon>
    </lineage>
</organism>
<protein>
    <recommendedName>
        <fullName evidence="6">SH3 domain-containing protein</fullName>
    </recommendedName>
</protein>
<accession>A0A163K9L5</accession>
<feature type="region of interest" description="Disordered" evidence="3">
    <location>
        <begin position="86"/>
        <end position="166"/>
    </location>
</feature>
<name>A0A163K9L5_ABSGL</name>
<dbReference type="InterPro" id="IPR036028">
    <property type="entry name" value="SH3-like_dom_sf"/>
</dbReference>
<evidence type="ECO:0000259" key="6">
    <source>
        <dbReference type="PROSITE" id="PS50002"/>
    </source>
</evidence>
<feature type="transmembrane region" description="Helical" evidence="4">
    <location>
        <begin position="169"/>
        <end position="190"/>
    </location>
</feature>
<evidence type="ECO:0000256" key="2">
    <source>
        <dbReference type="PROSITE-ProRule" id="PRU00192"/>
    </source>
</evidence>
<evidence type="ECO:0000256" key="3">
    <source>
        <dbReference type="SAM" id="MobiDB-lite"/>
    </source>
</evidence>
<dbReference type="InterPro" id="IPR001452">
    <property type="entry name" value="SH3_domain"/>
</dbReference>
<evidence type="ECO:0000313" key="7">
    <source>
        <dbReference type="EMBL" id="SAM05463.1"/>
    </source>
</evidence>
<keyword evidence="4" id="KW-1133">Transmembrane helix</keyword>
<evidence type="ECO:0000256" key="1">
    <source>
        <dbReference type="ARBA" id="ARBA00022443"/>
    </source>
</evidence>
<feature type="region of interest" description="Disordered" evidence="3">
    <location>
        <begin position="194"/>
        <end position="230"/>
    </location>
</feature>
<dbReference type="OrthoDB" id="5340910at2759"/>
<feature type="chain" id="PRO_5007843587" description="SH3 domain-containing protein" evidence="5">
    <location>
        <begin position="25"/>
        <end position="340"/>
    </location>
</feature>